<dbReference type="SUPFAM" id="SSF55781">
    <property type="entry name" value="GAF domain-like"/>
    <property type="match status" value="2"/>
</dbReference>
<dbReference type="CDD" id="cd16917">
    <property type="entry name" value="HATPase_UhpB-NarQ-NarX-like"/>
    <property type="match status" value="1"/>
</dbReference>
<sequence length="556" mass="61982">MNNERSSTAVTRMQALSKVAIALSETLSLDQLLYKAVAHCIEILNFDAAVVYFLDTEGQQFVASHFHGIDHASIAQLQTLPTDCIGGIVIKNGKTVITENLAPYHQQRPQVEGFASLLSVPIKARKQTIGVLDVFSKAYRDFSPEDITLVESIGMQIGVASENAKLFESIASVTGKLRELVQLNQRLASCLHLDSLIPLLTSELASVFKANVSFLHKVGEQAVLIHSSVADSDISAPYEKQVNTLLHAEPDLIHVYHENENDSLFPFFVQFNMKQAVYVPFVYGDNLHCLLIGKSSDEPWSATEREVMEGITKTISLALTNCYLFQEVEKGREQNSNLRALQISAQEKERQRIAQEIHDSINQSLSGIYFHLQYCRDEIEDSPQRVKGILDKLLLITKENINELRHVIHDLHPLAIQKFGFVGAVDELVKTFSLQEIIQIHLSVSGQPVRFKPEVEIHLYRVIQECVNNIIKHAGAGEAFIRMTFDDVKLSIVVEDHGCGFEPQKLKGSHAYGIMGMETRVRDIGGEMVLTSKPGHGTKIEISLQIDLRGGGVDHE</sequence>
<comment type="caution">
    <text evidence="10">The sequence shown here is derived from an EMBL/GenBank/DDBJ whole genome shotgun (WGS) entry which is preliminary data.</text>
</comment>
<gene>
    <name evidence="10" type="ORF">EDM56_21680</name>
</gene>
<dbReference type="Gene3D" id="3.30.450.40">
    <property type="match status" value="2"/>
</dbReference>
<evidence type="ECO:0000256" key="4">
    <source>
        <dbReference type="ARBA" id="ARBA00022679"/>
    </source>
</evidence>
<dbReference type="Pfam" id="PF07730">
    <property type="entry name" value="HisKA_3"/>
    <property type="match status" value="1"/>
</dbReference>
<keyword evidence="3" id="KW-0597">Phosphoprotein</keyword>
<evidence type="ECO:0000256" key="5">
    <source>
        <dbReference type="ARBA" id="ARBA00022741"/>
    </source>
</evidence>
<name>A0A3M8DBM9_9BACL</name>
<dbReference type="PANTHER" id="PTHR24421:SF10">
    <property type="entry name" value="NITRATE_NITRITE SENSOR PROTEIN NARQ"/>
    <property type="match status" value="1"/>
</dbReference>
<comment type="catalytic activity">
    <reaction evidence="1">
        <text>ATP + protein L-histidine = ADP + protein N-phospho-L-histidine.</text>
        <dbReference type="EC" id="2.7.13.3"/>
    </reaction>
</comment>
<dbReference type="PROSITE" id="PS50109">
    <property type="entry name" value="HIS_KIN"/>
    <property type="match status" value="1"/>
</dbReference>
<dbReference type="OrthoDB" id="9781904at2"/>
<evidence type="ECO:0000259" key="9">
    <source>
        <dbReference type="PROSITE" id="PS50109"/>
    </source>
</evidence>
<dbReference type="PANTHER" id="PTHR24421">
    <property type="entry name" value="NITRATE/NITRITE SENSOR PROTEIN NARX-RELATED"/>
    <property type="match status" value="1"/>
</dbReference>
<reference evidence="10 11" key="1">
    <citation type="submission" date="2018-10" db="EMBL/GenBank/DDBJ databases">
        <title>Phylogenomics of Brevibacillus.</title>
        <authorList>
            <person name="Dunlap C."/>
        </authorList>
    </citation>
    <scope>NUCLEOTIDE SEQUENCE [LARGE SCALE GENOMIC DNA]</scope>
    <source>
        <strain evidence="10 11">JCM 15716</strain>
    </source>
</reference>
<evidence type="ECO:0000256" key="8">
    <source>
        <dbReference type="ARBA" id="ARBA00023012"/>
    </source>
</evidence>
<dbReference type="GO" id="GO:0016020">
    <property type="term" value="C:membrane"/>
    <property type="evidence" value="ECO:0007669"/>
    <property type="project" value="InterPro"/>
</dbReference>
<keyword evidence="5" id="KW-0547">Nucleotide-binding</keyword>
<keyword evidence="11" id="KW-1185">Reference proteome</keyword>
<keyword evidence="7" id="KW-0067">ATP-binding</keyword>
<evidence type="ECO:0000256" key="7">
    <source>
        <dbReference type="ARBA" id="ARBA00022840"/>
    </source>
</evidence>
<dbReference type="GO" id="GO:0046983">
    <property type="term" value="F:protein dimerization activity"/>
    <property type="evidence" value="ECO:0007669"/>
    <property type="project" value="InterPro"/>
</dbReference>
<protein>
    <recommendedName>
        <fullName evidence="2">histidine kinase</fullName>
        <ecNumber evidence="2">2.7.13.3</ecNumber>
    </recommendedName>
</protein>
<organism evidence="10 11">
    <name type="scientific">Brevibacillus fluminis</name>
    <dbReference type="NCBI Taxonomy" id="511487"/>
    <lineage>
        <taxon>Bacteria</taxon>
        <taxon>Bacillati</taxon>
        <taxon>Bacillota</taxon>
        <taxon>Bacilli</taxon>
        <taxon>Bacillales</taxon>
        <taxon>Paenibacillaceae</taxon>
        <taxon>Brevibacillus</taxon>
    </lineage>
</organism>
<dbReference type="InterPro" id="IPR005467">
    <property type="entry name" value="His_kinase_dom"/>
</dbReference>
<dbReference type="Pfam" id="PF02518">
    <property type="entry name" value="HATPase_c"/>
    <property type="match status" value="1"/>
</dbReference>
<dbReference type="AlphaFoldDB" id="A0A3M8DBM9"/>
<keyword evidence="4" id="KW-0808">Transferase</keyword>
<evidence type="ECO:0000256" key="1">
    <source>
        <dbReference type="ARBA" id="ARBA00000085"/>
    </source>
</evidence>
<dbReference type="InterPro" id="IPR011712">
    <property type="entry name" value="Sig_transdc_His_kin_sub3_dim/P"/>
</dbReference>
<dbReference type="Gene3D" id="1.20.5.1930">
    <property type="match status" value="1"/>
</dbReference>
<dbReference type="InterPro" id="IPR003594">
    <property type="entry name" value="HATPase_dom"/>
</dbReference>
<evidence type="ECO:0000256" key="3">
    <source>
        <dbReference type="ARBA" id="ARBA00022553"/>
    </source>
</evidence>
<dbReference type="EMBL" id="RHHQ01000017">
    <property type="protein sequence ID" value="RNB84715.1"/>
    <property type="molecule type" value="Genomic_DNA"/>
</dbReference>
<feature type="domain" description="Histidine kinase" evidence="9">
    <location>
        <begin position="356"/>
        <end position="548"/>
    </location>
</feature>
<proteinExistence type="predicted"/>
<accession>A0A3M8DBM9</accession>
<dbReference type="InterPro" id="IPR003018">
    <property type="entry name" value="GAF"/>
</dbReference>
<evidence type="ECO:0000256" key="6">
    <source>
        <dbReference type="ARBA" id="ARBA00022777"/>
    </source>
</evidence>
<dbReference type="InterPro" id="IPR050482">
    <property type="entry name" value="Sensor_HK_TwoCompSys"/>
</dbReference>
<dbReference type="InterPro" id="IPR036890">
    <property type="entry name" value="HATPase_C_sf"/>
</dbReference>
<dbReference type="Gene3D" id="3.30.565.10">
    <property type="entry name" value="Histidine kinase-like ATPase, C-terminal domain"/>
    <property type="match status" value="1"/>
</dbReference>
<dbReference type="SUPFAM" id="SSF55874">
    <property type="entry name" value="ATPase domain of HSP90 chaperone/DNA topoisomerase II/histidine kinase"/>
    <property type="match status" value="1"/>
</dbReference>
<keyword evidence="6 10" id="KW-0418">Kinase</keyword>
<dbReference type="SMART" id="SM00387">
    <property type="entry name" value="HATPase_c"/>
    <property type="match status" value="1"/>
</dbReference>
<dbReference type="EC" id="2.7.13.3" evidence="2"/>
<evidence type="ECO:0000313" key="10">
    <source>
        <dbReference type="EMBL" id="RNB84715.1"/>
    </source>
</evidence>
<dbReference type="SMART" id="SM00065">
    <property type="entry name" value="GAF"/>
    <property type="match status" value="2"/>
</dbReference>
<dbReference type="GO" id="GO:0000155">
    <property type="term" value="F:phosphorelay sensor kinase activity"/>
    <property type="evidence" value="ECO:0007669"/>
    <property type="project" value="InterPro"/>
</dbReference>
<evidence type="ECO:0000313" key="11">
    <source>
        <dbReference type="Proteomes" id="UP000271031"/>
    </source>
</evidence>
<dbReference type="RefSeq" id="WP_122919997.1">
    <property type="nucleotide sequence ID" value="NZ_RHHQ01000017.1"/>
</dbReference>
<dbReference type="Pfam" id="PF13185">
    <property type="entry name" value="GAF_2"/>
    <property type="match status" value="1"/>
</dbReference>
<dbReference type="GO" id="GO:0005524">
    <property type="term" value="F:ATP binding"/>
    <property type="evidence" value="ECO:0007669"/>
    <property type="project" value="UniProtKB-KW"/>
</dbReference>
<keyword evidence="8" id="KW-0902">Two-component regulatory system</keyword>
<evidence type="ECO:0000256" key="2">
    <source>
        <dbReference type="ARBA" id="ARBA00012438"/>
    </source>
</evidence>
<dbReference type="InterPro" id="IPR029016">
    <property type="entry name" value="GAF-like_dom_sf"/>
</dbReference>
<dbReference type="Proteomes" id="UP000271031">
    <property type="component" value="Unassembled WGS sequence"/>
</dbReference>